<evidence type="ECO:0000256" key="1">
    <source>
        <dbReference type="SAM" id="MobiDB-lite"/>
    </source>
</evidence>
<protein>
    <submittedName>
        <fullName evidence="2">Uncharacterized protein</fullName>
    </submittedName>
</protein>
<proteinExistence type="predicted"/>
<dbReference type="EMBL" id="JAUCDY010000013">
    <property type="protein sequence ID" value="MDM7858600.1"/>
    <property type="molecule type" value="Genomic_DNA"/>
</dbReference>
<organism evidence="2 3">
    <name type="scientific">Thiopseudomonas acetoxidans</name>
    <dbReference type="NCBI Taxonomy" id="3041622"/>
    <lineage>
        <taxon>Bacteria</taxon>
        <taxon>Pseudomonadati</taxon>
        <taxon>Pseudomonadota</taxon>
        <taxon>Gammaproteobacteria</taxon>
        <taxon>Pseudomonadales</taxon>
        <taxon>Pseudomonadaceae</taxon>
        <taxon>Thiopseudomonas</taxon>
    </lineage>
</organism>
<feature type="region of interest" description="Disordered" evidence="1">
    <location>
        <begin position="117"/>
        <end position="140"/>
    </location>
</feature>
<gene>
    <name evidence="2" type="ORF">QEZ41_10010</name>
</gene>
<comment type="caution">
    <text evidence="2">The sequence shown here is derived from an EMBL/GenBank/DDBJ whole genome shotgun (WGS) entry which is preliminary data.</text>
</comment>
<reference evidence="2 3" key="1">
    <citation type="submission" date="2023-06" db="EMBL/GenBank/DDBJ databases">
        <title>Thiopseudomonas sp. CY1220 draft genome sequence.</title>
        <authorList>
            <person name="Zhao G."/>
            <person name="An M."/>
        </authorList>
    </citation>
    <scope>NUCLEOTIDE SEQUENCE [LARGE SCALE GENOMIC DNA]</scope>
    <source>
        <strain evidence="2 3">CY1220</strain>
    </source>
</reference>
<evidence type="ECO:0000313" key="3">
    <source>
        <dbReference type="Proteomes" id="UP001241056"/>
    </source>
</evidence>
<accession>A0ABT7SQZ3</accession>
<dbReference type="RefSeq" id="WP_289411363.1">
    <property type="nucleotide sequence ID" value="NZ_JAUCDY010000013.1"/>
</dbReference>
<keyword evidence="3" id="KW-1185">Reference proteome</keyword>
<evidence type="ECO:0000313" key="2">
    <source>
        <dbReference type="EMBL" id="MDM7858600.1"/>
    </source>
</evidence>
<sequence>MRKALSNEGWLAIVEKDPHNNRVYLEVIKGEAIDFVYEIRLVTYDTPDYGLDGTHHSSEQPAPQYGRAEVFLRRGGQSYDIYGYDKQSIIRDLLDQFEKYLHFLHVSPSSLPWKMAEHDDLLSESEQASHDPSDTTEKPE</sequence>
<name>A0ABT7SQZ3_9GAMM</name>
<dbReference type="Proteomes" id="UP001241056">
    <property type="component" value="Unassembled WGS sequence"/>
</dbReference>